<feature type="transmembrane region" description="Helical" evidence="3">
    <location>
        <begin position="265"/>
        <end position="290"/>
    </location>
</feature>
<dbReference type="Gene3D" id="3.90.550.10">
    <property type="entry name" value="Spore Coat Polysaccharide Biosynthesis Protein SpsA, Chain A"/>
    <property type="match status" value="1"/>
</dbReference>
<dbReference type="Pfam" id="PF00535">
    <property type="entry name" value="Glycos_transf_2"/>
    <property type="match status" value="1"/>
</dbReference>
<dbReference type="PANTHER" id="PTHR48090:SF8">
    <property type="entry name" value="GLYCOSYLTRANSFERASE CSBB-RELATED"/>
    <property type="match status" value="1"/>
</dbReference>
<keyword evidence="5" id="KW-0808">Transferase</keyword>
<dbReference type="AlphaFoldDB" id="A0A919RBY2"/>
<evidence type="ECO:0000259" key="4">
    <source>
        <dbReference type="Pfam" id="PF00535"/>
    </source>
</evidence>
<name>A0A919RBY2_9ACTN</name>
<dbReference type="InterPro" id="IPR029044">
    <property type="entry name" value="Nucleotide-diphossugar_trans"/>
</dbReference>
<evidence type="ECO:0000256" key="1">
    <source>
        <dbReference type="ARBA" id="ARBA00006739"/>
    </source>
</evidence>
<evidence type="ECO:0000313" key="6">
    <source>
        <dbReference type="Proteomes" id="UP000606172"/>
    </source>
</evidence>
<accession>A0A919RBY2</accession>
<dbReference type="InterPro" id="IPR050256">
    <property type="entry name" value="Glycosyltransferase_2"/>
</dbReference>
<protein>
    <submittedName>
        <fullName evidence="5">Glycosyl transferase</fullName>
    </submittedName>
</protein>
<feature type="domain" description="Glycosyltransferase 2-like" evidence="4">
    <location>
        <begin position="9"/>
        <end position="171"/>
    </location>
</feature>
<dbReference type="EMBL" id="BOOW01000008">
    <property type="protein sequence ID" value="GII91105.1"/>
    <property type="molecule type" value="Genomic_DNA"/>
</dbReference>
<keyword evidence="3" id="KW-0472">Membrane</keyword>
<organism evidence="5 6">
    <name type="scientific">Sinosporangium siamense</name>
    <dbReference type="NCBI Taxonomy" id="1367973"/>
    <lineage>
        <taxon>Bacteria</taxon>
        <taxon>Bacillati</taxon>
        <taxon>Actinomycetota</taxon>
        <taxon>Actinomycetes</taxon>
        <taxon>Streptosporangiales</taxon>
        <taxon>Streptosporangiaceae</taxon>
        <taxon>Sinosporangium</taxon>
    </lineage>
</organism>
<proteinExistence type="inferred from homology"/>
<feature type="transmembrane region" description="Helical" evidence="3">
    <location>
        <begin position="232"/>
        <end position="253"/>
    </location>
</feature>
<evidence type="ECO:0000256" key="2">
    <source>
        <dbReference type="SAM" id="MobiDB-lite"/>
    </source>
</evidence>
<dbReference type="GO" id="GO:0016740">
    <property type="term" value="F:transferase activity"/>
    <property type="evidence" value="ECO:0007669"/>
    <property type="project" value="UniProtKB-KW"/>
</dbReference>
<feature type="compositionally biased region" description="Basic and acidic residues" evidence="2">
    <location>
        <begin position="310"/>
        <end position="320"/>
    </location>
</feature>
<dbReference type="PANTHER" id="PTHR48090">
    <property type="entry name" value="UNDECAPRENYL-PHOSPHATE 4-DEOXY-4-FORMAMIDO-L-ARABINOSE TRANSFERASE-RELATED"/>
    <property type="match status" value="1"/>
</dbReference>
<evidence type="ECO:0000313" key="5">
    <source>
        <dbReference type="EMBL" id="GII91105.1"/>
    </source>
</evidence>
<feature type="region of interest" description="Disordered" evidence="2">
    <location>
        <begin position="310"/>
        <end position="338"/>
    </location>
</feature>
<keyword evidence="6" id="KW-1185">Reference proteome</keyword>
<keyword evidence="3" id="KW-1133">Transmembrane helix</keyword>
<sequence length="338" mass="37875">MEDRRLRLSLVVPCYNERETLPGFHREVTKELALADVDYEIVFVDDGSSDGTREILRGLAGADRRVRFLSLSRNFGQEAAILAGLKSAAGDAVVIMDADLQHPPALIHTMLKHFRAGCDQVVARRTRTGEGRLYTLAARVYYKLVNRLLDVRLLNGASEFRLIGRTALDALLSLEEYSRFSRGLFTWIGFDQVVIDYENVVRTSGASKWNLRKRFDYGLDGIMSFNNKPLRLAIYIGLFFTGIAALYMFWAIGDAIVNGVDSPGYTTLLTAIVGLGGMQMIMLGIIGEYLGRVYYESKRRPHFLVREADGEQPWEAERQRPVAHSEVNGLGSRRTGAS</sequence>
<evidence type="ECO:0000256" key="3">
    <source>
        <dbReference type="SAM" id="Phobius"/>
    </source>
</evidence>
<dbReference type="RefSeq" id="WP_204022128.1">
    <property type="nucleotide sequence ID" value="NZ_BOOW01000008.1"/>
</dbReference>
<reference evidence="5" key="1">
    <citation type="submission" date="2021-01" db="EMBL/GenBank/DDBJ databases">
        <title>Whole genome shotgun sequence of Sinosporangium siamense NBRC 109515.</title>
        <authorList>
            <person name="Komaki H."/>
            <person name="Tamura T."/>
        </authorList>
    </citation>
    <scope>NUCLEOTIDE SEQUENCE</scope>
    <source>
        <strain evidence="5">NBRC 109515</strain>
    </source>
</reference>
<dbReference type="InterPro" id="IPR001173">
    <property type="entry name" value="Glyco_trans_2-like"/>
</dbReference>
<dbReference type="CDD" id="cd04187">
    <property type="entry name" value="DPM1_like_bac"/>
    <property type="match status" value="1"/>
</dbReference>
<comment type="caution">
    <text evidence="5">The sequence shown here is derived from an EMBL/GenBank/DDBJ whole genome shotgun (WGS) entry which is preliminary data.</text>
</comment>
<dbReference type="SUPFAM" id="SSF53448">
    <property type="entry name" value="Nucleotide-diphospho-sugar transferases"/>
    <property type="match status" value="1"/>
</dbReference>
<dbReference type="GO" id="GO:0005886">
    <property type="term" value="C:plasma membrane"/>
    <property type="evidence" value="ECO:0007669"/>
    <property type="project" value="TreeGrafter"/>
</dbReference>
<gene>
    <name evidence="5" type="ORF">Ssi02_13360</name>
</gene>
<comment type="similarity">
    <text evidence="1">Belongs to the glycosyltransferase 2 family.</text>
</comment>
<keyword evidence="3" id="KW-0812">Transmembrane</keyword>
<dbReference type="Proteomes" id="UP000606172">
    <property type="component" value="Unassembled WGS sequence"/>
</dbReference>